<proteinExistence type="predicted"/>
<feature type="transmembrane region" description="Helical" evidence="1">
    <location>
        <begin position="329"/>
        <end position="350"/>
    </location>
</feature>
<dbReference type="GO" id="GO:0016020">
    <property type="term" value="C:membrane"/>
    <property type="evidence" value="ECO:0007669"/>
    <property type="project" value="TreeGrafter"/>
</dbReference>
<dbReference type="Pfam" id="PF01757">
    <property type="entry name" value="Acyl_transf_3"/>
    <property type="match status" value="1"/>
</dbReference>
<dbReference type="EMBL" id="WNWM01000002">
    <property type="protein sequence ID" value="MUI12093.1"/>
    <property type="molecule type" value="Genomic_DNA"/>
</dbReference>
<keyword evidence="1" id="KW-1133">Transmembrane helix</keyword>
<evidence type="ECO:0000313" key="3">
    <source>
        <dbReference type="EMBL" id="MUI12093.1"/>
    </source>
</evidence>
<dbReference type="PANTHER" id="PTHR23028:SF53">
    <property type="entry name" value="ACYL_TRANSF_3 DOMAIN-CONTAINING PROTEIN"/>
    <property type="match status" value="1"/>
</dbReference>
<dbReference type="InterPro" id="IPR002656">
    <property type="entry name" value="Acyl_transf_3_dom"/>
</dbReference>
<evidence type="ECO:0000256" key="1">
    <source>
        <dbReference type="SAM" id="Phobius"/>
    </source>
</evidence>
<keyword evidence="3" id="KW-0012">Acyltransferase</keyword>
<dbReference type="OrthoDB" id="9814807at2"/>
<keyword evidence="1" id="KW-0812">Transmembrane</keyword>
<name>A0A6I3XD41_9BURK</name>
<feature type="transmembrane region" description="Helical" evidence="1">
    <location>
        <begin position="204"/>
        <end position="222"/>
    </location>
</feature>
<feature type="transmembrane region" description="Helical" evidence="1">
    <location>
        <begin position="172"/>
        <end position="192"/>
    </location>
</feature>
<comment type="caution">
    <text evidence="3">The sequence shown here is derived from an EMBL/GenBank/DDBJ whole genome shotgun (WGS) entry which is preliminary data.</text>
</comment>
<feature type="transmembrane region" description="Helical" evidence="1">
    <location>
        <begin position="73"/>
        <end position="94"/>
    </location>
</feature>
<dbReference type="RefSeq" id="WP_155708085.1">
    <property type="nucleotide sequence ID" value="NZ_BMWU01000005.1"/>
</dbReference>
<keyword evidence="1" id="KW-0472">Membrane</keyword>
<keyword evidence="4" id="KW-1185">Reference proteome</keyword>
<dbReference type="GO" id="GO:0016747">
    <property type="term" value="F:acyltransferase activity, transferring groups other than amino-acyl groups"/>
    <property type="evidence" value="ECO:0007669"/>
    <property type="project" value="InterPro"/>
</dbReference>
<feature type="transmembrane region" description="Helical" evidence="1">
    <location>
        <begin position="144"/>
        <end position="165"/>
    </location>
</feature>
<dbReference type="InterPro" id="IPR050879">
    <property type="entry name" value="Acyltransferase_3"/>
</dbReference>
<protein>
    <submittedName>
        <fullName evidence="3">Acyltransferase family protein</fullName>
    </submittedName>
</protein>
<dbReference type="AlphaFoldDB" id="A0A6I3XD41"/>
<gene>
    <name evidence="3" type="ORF">GJV26_06325</name>
</gene>
<dbReference type="PANTHER" id="PTHR23028">
    <property type="entry name" value="ACETYLTRANSFERASE"/>
    <property type="match status" value="1"/>
</dbReference>
<keyword evidence="3" id="KW-0808">Transferase</keyword>
<evidence type="ECO:0000313" key="4">
    <source>
        <dbReference type="Proteomes" id="UP000431684"/>
    </source>
</evidence>
<dbReference type="Proteomes" id="UP000431684">
    <property type="component" value="Unassembled WGS sequence"/>
</dbReference>
<evidence type="ECO:0000259" key="2">
    <source>
        <dbReference type="Pfam" id="PF01757"/>
    </source>
</evidence>
<sequence length="383" mass="42892">MIRSFEGARGLAALLVALFHLHLALFVPFIAQGYLFVDLFFVLSGYLICSIYTERLTQRDQFAPFIVRRFGRLFPLLIASTIVYLLVVNGVAFVKNEAVARGLTKFSSGISAVPYTVPTLAELSATVTMTHALGLFDRLILNSVSWSISVEFYTYLLFAAMCLLAPARFRMVVFGMLAIAAYIVTVIASVVRHDCFAAGHCMDVTYDFGFARCVAAFFLGALTWHAGRGLGQVNDRTRSRLQWIALTALVLIFSLVERMPVLTFACPLVFALLVFSLERDTGPLGTLLQRPVFQLLGERSYSIYMVHPILLMVLEPVRKKLHQLPGGDALLLVAYVCIAIWIAGYSYRWIEAPWRGYFNRIADRLTPRRAADAAPRSQVRRRV</sequence>
<feature type="transmembrane region" description="Helical" evidence="1">
    <location>
        <begin position="243"/>
        <end position="275"/>
    </location>
</feature>
<reference evidence="3 4" key="1">
    <citation type="submission" date="2019-11" db="EMBL/GenBank/DDBJ databases">
        <title>Draft Genome Sequences of Six Type Strains of the Genus Massilia.</title>
        <authorList>
            <person name="Miess H."/>
            <person name="Frediansyah A."/>
            <person name="Goeker M."/>
            <person name="Gross H."/>
        </authorList>
    </citation>
    <scope>NUCLEOTIDE SEQUENCE [LARGE SCALE GENOMIC DNA]</scope>
    <source>
        <strain evidence="3 4">DSM 17513</strain>
    </source>
</reference>
<feature type="domain" description="Acyltransferase 3" evidence="2">
    <location>
        <begin position="3"/>
        <end position="344"/>
    </location>
</feature>
<organism evidence="3 4">
    <name type="scientific">Pseudoduganella dura</name>
    <dbReference type="NCBI Taxonomy" id="321982"/>
    <lineage>
        <taxon>Bacteria</taxon>
        <taxon>Pseudomonadati</taxon>
        <taxon>Pseudomonadota</taxon>
        <taxon>Betaproteobacteria</taxon>
        <taxon>Burkholderiales</taxon>
        <taxon>Oxalobacteraceae</taxon>
        <taxon>Telluria group</taxon>
        <taxon>Pseudoduganella</taxon>
    </lineage>
</organism>
<dbReference type="GO" id="GO:0000271">
    <property type="term" value="P:polysaccharide biosynthetic process"/>
    <property type="evidence" value="ECO:0007669"/>
    <property type="project" value="TreeGrafter"/>
</dbReference>
<accession>A0A6I3XD41</accession>
<feature type="transmembrane region" description="Helical" evidence="1">
    <location>
        <begin position="36"/>
        <end position="53"/>
    </location>
</feature>